<proteinExistence type="predicted"/>
<accession>A0A8S3EAF8</accession>
<evidence type="ECO:0000256" key="1">
    <source>
        <dbReference type="SAM" id="MobiDB-lite"/>
    </source>
</evidence>
<keyword evidence="2" id="KW-0472">Membrane</keyword>
<organism evidence="3 4">
    <name type="scientific">Rotaria magnacalcarata</name>
    <dbReference type="NCBI Taxonomy" id="392030"/>
    <lineage>
        <taxon>Eukaryota</taxon>
        <taxon>Metazoa</taxon>
        <taxon>Spiralia</taxon>
        <taxon>Gnathifera</taxon>
        <taxon>Rotifera</taxon>
        <taxon>Eurotatoria</taxon>
        <taxon>Bdelloidea</taxon>
        <taxon>Philodinida</taxon>
        <taxon>Philodinidae</taxon>
        <taxon>Rotaria</taxon>
    </lineage>
</organism>
<protein>
    <submittedName>
        <fullName evidence="3">Uncharacterized protein</fullName>
    </submittedName>
</protein>
<dbReference type="AlphaFoldDB" id="A0A8S3EAF8"/>
<feature type="transmembrane region" description="Helical" evidence="2">
    <location>
        <begin position="6"/>
        <end position="34"/>
    </location>
</feature>
<evidence type="ECO:0000313" key="4">
    <source>
        <dbReference type="Proteomes" id="UP000681720"/>
    </source>
</evidence>
<comment type="caution">
    <text evidence="3">The sequence shown here is derived from an EMBL/GenBank/DDBJ whole genome shotgun (WGS) entry which is preliminary data.</text>
</comment>
<dbReference type="Proteomes" id="UP000681720">
    <property type="component" value="Unassembled WGS sequence"/>
</dbReference>
<keyword evidence="2" id="KW-1133">Transmembrane helix</keyword>
<sequence>MASGELDITTLIICICVIIPGVIAISVCGILYYSNRHKDRKLYRPPSRAVSYDYEQTRERAPANNYIIDFTHVNQSQQQQRRPRPSPAIEQSPPAYYITTIDTRRQSIPRFSSIRTIPTSTYANRSSPMIAPSIHSIMPPSYAEIFLRPHTLPNE</sequence>
<evidence type="ECO:0000256" key="2">
    <source>
        <dbReference type="SAM" id="Phobius"/>
    </source>
</evidence>
<name>A0A8S3EAF8_9BILA</name>
<feature type="region of interest" description="Disordered" evidence="1">
    <location>
        <begin position="74"/>
        <end position="93"/>
    </location>
</feature>
<gene>
    <name evidence="3" type="ORF">GIL414_LOCUS60962</name>
</gene>
<evidence type="ECO:0000313" key="3">
    <source>
        <dbReference type="EMBL" id="CAF5068333.1"/>
    </source>
</evidence>
<dbReference type="EMBL" id="CAJOBJ010237403">
    <property type="protein sequence ID" value="CAF5068333.1"/>
    <property type="molecule type" value="Genomic_DNA"/>
</dbReference>
<keyword evidence="2" id="KW-0812">Transmembrane</keyword>
<reference evidence="3" key="1">
    <citation type="submission" date="2021-02" db="EMBL/GenBank/DDBJ databases">
        <authorList>
            <person name="Nowell W R."/>
        </authorList>
    </citation>
    <scope>NUCLEOTIDE SEQUENCE</scope>
</reference>